<evidence type="ECO:0000313" key="2">
    <source>
        <dbReference type="Proteomes" id="UP000597444"/>
    </source>
</evidence>
<dbReference type="Proteomes" id="UP000597444">
    <property type="component" value="Unassembled WGS sequence"/>
</dbReference>
<proteinExistence type="predicted"/>
<organism evidence="1 2">
    <name type="scientific">Reticulibacter mediterranei</name>
    <dbReference type="NCBI Taxonomy" id="2778369"/>
    <lineage>
        <taxon>Bacteria</taxon>
        <taxon>Bacillati</taxon>
        <taxon>Chloroflexota</taxon>
        <taxon>Ktedonobacteria</taxon>
        <taxon>Ktedonobacterales</taxon>
        <taxon>Reticulibacteraceae</taxon>
        <taxon>Reticulibacter</taxon>
    </lineage>
</organism>
<dbReference type="AlphaFoldDB" id="A0A8J3ITS6"/>
<comment type="caution">
    <text evidence="1">The sequence shown here is derived from an EMBL/GenBank/DDBJ whole genome shotgun (WGS) entry which is preliminary data.</text>
</comment>
<dbReference type="EMBL" id="BNJK01000001">
    <property type="protein sequence ID" value="GHO95166.1"/>
    <property type="molecule type" value="Genomic_DNA"/>
</dbReference>
<name>A0A8J3ITS6_9CHLR</name>
<protein>
    <submittedName>
        <fullName evidence="1">Uncharacterized protein</fullName>
    </submittedName>
</protein>
<keyword evidence="2" id="KW-1185">Reference proteome</keyword>
<reference evidence="1" key="1">
    <citation type="submission" date="2020-10" db="EMBL/GenBank/DDBJ databases">
        <title>Taxonomic study of unclassified bacteria belonging to the class Ktedonobacteria.</title>
        <authorList>
            <person name="Yabe S."/>
            <person name="Wang C.M."/>
            <person name="Zheng Y."/>
            <person name="Sakai Y."/>
            <person name="Cavaletti L."/>
            <person name="Monciardini P."/>
            <person name="Donadio S."/>
        </authorList>
    </citation>
    <scope>NUCLEOTIDE SEQUENCE</scope>
    <source>
        <strain evidence="1">ID150040</strain>
    </source>
</reference>
<gene>
    <name evidence="1" type="ORF">KSF_052140</name>
</gene>
<evidence type="ECO:0000313" key="1">
    <source>
        <dbReference type="EMBL" id="GHO95166.1"/>
    </source>
</evidence>
<accession>A0A8J3ITS6</accession>
<sequence length="63" mass="7162">MRHPGQTAHSCLHYTLTTRHDIIDVMKTGLSSAHAEVYLDYHFKYAARISCHATTERYLLTAG</sequence>